<dbReference type="RefSeq" id="XP_006681196.1">
    <property type="nucleotide sequence ID" value="XM_006681133.1"/>
</dbReference>
<dbReference type="Proteomes" id="UP000007241">
    <property type="component" value="Unassembled WGS sequence"/>
</dbReference>
<feature type="region of interest" description="Disordered" evidence="2">
    <location>
        <begin position="340"/>
        <end position="384"/>
    </location>
</feature>
<dbReference type="InParanoid" id="F4P913"/>
<accession>F4P913</accession>
<keyword evidence="5" id="KW-1185">Reference proteome</keyword>
<dbReference type="EMBL" id="GL882889">
    <property type="protein sequence ID" value="EGF78101.1"/>
    <property type="molecule type" value="Genomic_DNA"/>
</dbReference>
<name>F4P913_BATDJ</name>
<evidence type="ECO:0000256" key="1">
    <source>
        <dbReference type="SAM" id="Coils"/>
    </source>
</evidence>
<evidence type="ECO:0000259" key="3">
    <source>
        <dbReference type="Pfam" id="PF15821"/>
    </source>
</evidence>
<gene>
    <name evidence="4" type="ORF">BATDEDRAFT_90755</name>
</gene>
<feature type="compositionally biased region" description="Low complexity" evidence="2">
    <location>
        <begin position="343"/>
        <end position="354"/>
    </location>
</feature>
<dbReference type="OrthoDB" id="2149345at2759"/>
<organism evidence="4 5">
    <name type="scientific">Batrachochytrium dendrobatidis (strain JAM81 / FGSC 10211)</name>
    <name type="common">Frog chytrid fungus</name>
    <dbReference type="NCBI Taxonomy" id="684364"/>
    <lineage>
        <taxon>Eukaryota</taxon>
        <taxon>Fungi</taxon>
        <taxon>Fungi incertae sedis</taxon>
        <taxon>Chytridiomycota</taxon>
        <taxon>Chytridiomycota incertae sedis</taxon>
        <taxon>Chytridiomycetes</taxon>
        <taxon>Rhizophydiales</taxon>
        <taxon>Rhizophydiales incertae sedis</taxon>
        <taxon>Batrachochytrium</taxon>
    </lineage>
</organism>
<proteinExistence type="predicted"/>
<dbReference type="AlphaFoldDB" id="F4P913"/>
<reference evidence="4 5" key="1">
    <citation type="submission" date="2009-12" db="EMBL/GenBank/DDBJ databases">
        <title>The draft genome of Batrachochytrium dendrobatidis.</title>
        <authorList>
            <consortium name="US DOE Joint Genome Institute (JGI-PGF)"/>
            <person name="Kuo A."/>
            <person name="Salamov A."/>
            <person name="Schmutz J."/>
            <person name="Lucas S."/>
            <person name="Pitluck S."/>
            <person name="Rosenblum E."/>
            <person name="Stajich J."/>
            <person name="Eisen M."/>
            <person name="Grigoriev I.V."/>
        </authorList>
    </citation>
    <scope>NUCLEOTIDE SEQUENCE [LARGE SCALE GENOMIC DNA]</scope>
    <source>
        <strain evidence="5">JAM81 / FGSC 10211</strain>
    </source>
</reference>
<dbReference type="InterPro" id="IPR031651">
    <property type="entry name" value="DUF4709"/>
</dbReference>
<feature type="compositionally biased region" description="Polar residues" evidence="2">
    <location>
        <begin position="375"/>
        <end position="384"/>
    </location>
</feature>
<feature type="compositionally biased region" description="Polar residues" evidence="2">
    <location>
        <begin position="355"/>
        <end position="367"/>
    </location>
</feature>
<evidence type="ECO:0000313" key="5">
    <source>
        <dbReference type="Proteomes" id="UP000007241"/>
    </source>
</evidence>
<feature type="coiled-coil region" evidence="1">
    <location>
        <begin position="279"/>
        <end position="313"/>
    </location>
</feature>
<dbReference type="Pfam" id="PF15821">
    <property type="entry name" value="DUF4709"/>
    <property type="match status" value="1"/>
</dbReference>
<keyword evidence="1" id="KW-0175">Coiled coil</keyword>
<dbReference type="HOGENOM" id="CLU_512843_0_0_1"/>
<protein>
    <submittedName>
        <fullName evidence="4">Expressed protein</fullName>
    </submittedName>
</protein>
<dbReference type="GeneID" id="18244008"/>
<feature type="domain" description="DUF4709" evidence="3">
    <location>
        <begin position="100"/>
        <end position="192"/>
    </location>
</feature>
<evidence type="ECO:0000256" key="2">
    <source>
        <dbReference type="SAM" id="MobiDB-lite"/>
    </source>
</evidence>
<evidence type="ECO:0000313" key="4">
    <source>
        <dbReference type="EMBL" id="EGF78101.1"/>
    </source>
</evidence>
<sequence>MSQTLPSNPIDIVSAIVEINDHQNSTFEKEIDESENIELQFQRFSASVRADKSIFHTRPTKPLLPPLSEKLDYANTVSNQSENEASVKYRQMFFNATDYVGLFVVNRPTQTTETGVETIRDTEHKFQDLFSDIEDARQFLKDTLENDLGLIGNALSKYMQHRLELLQKTHEQNVSHVRRAYRAKLADHIARITFDVQKEREGRLQKIKYNHEQQIMALENAIADGKGLFRHADANILKLRDHVPRLQLLMKRHGIIDIETGVVVLHVIDDQRVRQSELLEHYQKVLQARDNKIKHLREQLKKLQGELAYKNEIKTICLEKLNKSVNAEFSEVDLFDNNVGNQKSSASKPSKPSARTPQISSAATLGNGQAKRSGLTESQQNSYRSNFEQNSKYLAKTYSRAATALSLMGDGNLSEIMFSDSYDFQTSNHMSQIDQVHQLFESKIIQMNEAHLAKVASITKSTEEIENALCSKFYSIQEANLKANSVLNQSGKTRFVISETAKLLFPLKTKFGIPTATQCDRDTEDPFVPMV</sequence>